<dbReference type="OrthoDB" id="39175at2759"/>
<feature type="non-terminal residue" evidence="1">
    <location>
        <position position="53"/>
    </location>
</feature>
<dbReference type="InterPro" id="IPR036864">
    <property type="entry name" value="Zn2-C6_fun-type_DNA-bd_sf"/>
</dbReference>
<dbReference type="Proteomes" id="UP000807306">
    <property type="component" value="Unassembled WGS sequence"/>
</dbReference>
<dbReference type="Gene3D" id="4.10.240.10">
    <property type="entry name" value="Zn(2)-C6 fungal-type DNA-binding domain"/>
    <property type="match status" value="1"/>
</dbReference>
<accession>A0A9P6BBQ9</accession>
<reference evidence="1" key="1">
    <citation type="submission" date="2020-11" db="EMBL/GenBank/DDBJ databases">
        <authorList>
            <consortium name="DOE Joint Genome Institute"/>
            <person name="Ahrendt S."/>
            <person name="Riley R."/>
            <person name="Andreopoulos W."/>
            <person name="Labutti K."/>
            <person name="Pangilinan J."/>
            <person name="Ruiz-Duenas F.J."/>
            <person name="Barrasa J.M."/>
            <person name="Sanchez-Garcia M."/>
            <person name="Camarero S."/>
            <person name="Miyauchi S."/>
            <person name="Serrano A."/>
            <person name="Linde D."/>
            <person name="Babiker R."/>
            <person name="Drula E."/>
            <person name="Ayuso-Fernandez I."/>
            <person name="Pacheco R."/>
            <person name="Padilla G."/>
            <person name="Ferreira P."/>
            <person name="Barriuso J."/>
            <person name="Kellner H."/>
            <person name="Castanera R."/>
            <person name="Alfaro M."/>
            <person name="Ramirez L."/>
            <person name="Pisabarro A.G."/>
            <person name="Kuo A."/>
            <person name="Tritt A."/>
            <person name="Lipzen A."/>
            <person name="He G."/>
            <person name="Yan M."/>
            <person name="Ng V."/>
            <person name="Cullen D."/>
            <person name="Martin F."/>
            <person name="Rosso M.-N."/>
            <person name="Henrissat B."/>
            <person name="Hibbett D."/>
            <person name="Martinez A.T."/>
            <person name="Grigoriev I.V."/>
        </authorList>
    </citation>
    <scope>NUCLEOTIDE SEQUENCE</scope>
    <source>
        <strain evidence="1">CBS 506.95</strain>
    </source>
</reference>
<keyword evidence="2" id="KW-1185">Reference proteome</keyword>
<dbReference type="GO" id="GO:0008270">
    <property type="term" value="F:zinc ion binding"/>
    <property type="evidence" value="ECO:0007669"/>
    <property type="project" value="InterPro"/>
</dbReference>
<feature type="non-terminal residue" evidence="1">
    <location>
        <position position="1"/>
    </location>
</feature>
<dbReference type="AlphaFoldDB" id="A0A9P6BBQ9"/>
<sequence>LACYFCRSRKIACGPSRGGGVLRDKLHQTCDQCERRSLVCKFPAVSRRGARKK</sequence>
<evidence type="ECO:0000313" key="2">
    <source>
        <dbReference type="Proteomes" id="UP000807306"/>
    </source>
</evidence>
<evidence type="ECO:0008006" key="3">
    <source>
        <dbReference type="Google" id="ProtNLM"/>
    </source>
</evidence>
<gene>
    <name evidence="1" type="ORF">CPB83DRAFT_746928</name>
</gene>
<proteinExistence type="predicted"/>
<comment type="caution">
    <text evidence="1">The sequence shown here is derived from an EMBL/GenBank/DDBJ whole genome shotgun (WGS) entry which is preliminary data.</text>
</comment>
<dbReference type="EMBL" id="MU158045">
    <property type="protein sequence ID" value="KAF9521488.1"/>
    <property type="molecule type" value="Genomic_DNA"/>
</dbReference>
<evidence type="ECO:0000313" key="1">
    <source>
        <dbReference type="EMBL" id="KAF9521488.1"/>
    </source>
</evidence>
<name>A0A9P6BBQ9_9AGAR</name>
<organism evidence="1 2">
    <name type="scientific">Crepidotus variabilis</name>
    <dbReference type="NCBI Taxonomy" id="179855"/>
    <lineage>
        <taxon>Eukaryota</taxon>
        <taxon>Fungi</taxon>
        <taxon>Dikarya</taxon>
        <taxon>Basidiomycota</taxon>
        <taxon>Agaricomycotina</taxon>
        <taxon>Agaricomycetes</taxon>
        <taxon>Agaricomycetidae</taxon>
        <taxon>Agaricales</taxon>
        <taxon>Agaricineae</taxon>
        <taxon>Crepidotaceae</taxon>
        <taxon>Crepidotus</taxon>
    </lineage>
</organism>
<dbReference type="SUPFAM" id="SSF57701">
    <property type="entry name" value="Zn2/Cys6 DNA-binding domain"/>
    <property type="match status" value="1"/>
</dbReference>
<dbReference type="GO" id="GO:0000981">
    <property type="term" value="F:DNA-binding transcription factor activity, RNA polymerase II-specific"/>
    <property type="evidence" value="ECO:0007669"/>
    <property type="project" value="InterPro"/>
</dbReference>
<protein>
    <recommendedName>
        <fullName evidence="3">Zn(2)-C6 fungal-type domain-containing protein</fullName>
    </recommendedName>
</protein>